<keyword evidence="2" id="KW-1185">Reference proteome</keyword>
<proteinExistence type="predicted"/>
<accession>A0A8T1ZVF5</accession>
<evidence type="ECO:0000313" key="1">
    <source>
        <dbReference type="EMBL" id="KAG7564255.1"/>
    </source>
</evidence>
<organism evidence="1 2">
    <name type="scientific">Arabidopsis suecica</name>
    <name type="common">Swedish thale-cress</name>
    <name type="synonym">Cardaminopsis suecica</name>
    <dbReference type="NCBI Taxonomy" id="45249"/>
    <lineage>
        <taxon>Eukaryota</taxon>
        <taxon>Viridiplantae</taxon>
        <taxon>Streptophyta</taxon>
        <taxon>Embryophyta</taxon>
        <taxon>Tracheophyta</taxon>
        <taxon>Spermatophyta</taxon>
        <taxon>Magnoliopsida</taxon>
        <taxon>eudicotyledons</taxon>
        <taxon>Gunneridae</taxon>
        <taxon>Pentapetalae</taxon>
        <taxon>rosids</taxon>
        <taxon>malvids</taxon>
        <taxon>Brassicales</taxon>
        <taxon>Brassicaceae</taxon>
        <taxon>Camelineae</taxon>
        <taxon>Arabidopsis</taxon>
    </lineage>
</organism>
<evidence type="ECO:0000313" key="2">
    <source>
        <dbReference type="Proteomes" id="UP000694251"/>
    </source>
</evidence>
<dbReference type="OrthoDB" id="6375767at2759"/>
<dbReference type="GO" id="GO:0051014">
    <property type="term" value="P:actin filament severing"/>
    <property type="evidence" value="ECO:0007669"/>
    <property type="project" value="TreeGrafter"/>
</dbReference>
<name>A0A8T1ZVF5_ARASU</name>
<dbReference type="InterPro" id="IPR007122">
    <property type="entry name" value="Villin/Gelsolin"/>
</dbReference>
<protein>
    <submittedName>
        <fullName evidence="1">Uncharacterized protein</fullName>
    </submittedName>
</protein>
<dbReference type="PANTHER" id="PTHR11977:SF101">
    <property type="entry name" value="VILLIN-3"/>
    <property type="match status" value="1"/>
</dbReference>
<dbReference type="AlphaFoldDB" id="A0A8T1ZVF5"/>
<dbReference type="Proteomes" id="UP000694251">
    <property type="component" value="Chromosome 10"/>
</dbReference>
<dbReference type="PANTHER" id="PTHR11977">
    <property type="entry name" value="VILLIN"/>
    <property type="match status" value="1"/>
</dbReference>
<comment type="caution">
    <text evidence="1">The sequence shown here is derived from an EMBL/GenBank/DDBJ whole genome shotgun (WGS) entry which is preliminary data.</text>
</comment>
<gene>
    <name evidence="1" type="ORF">ISN44_As10g010250</name>
</gene>
<reference evidence="1 2" key="1">
    <citation type="submission" date="2020-12" db="EMBL/GenBank/DDBJ databases">
        <title>Concerted genomic and epigenomic changes stabilize Arabidopsis allopolyploids.</title>
        <authorList>
            <person name="Chen Z."/>
        </authorList>
    </citation>
    <scope>NUCLEOTIDE SEQUENCE [LARGE SCALE GENOMIC DNA]</scope>
    <source>
        <strain evidence="1">As9502</strain>
        <tissue evidence="1">Leaf</tissue>
    </source>
</reference>
<dbReference type="EMBL" id="JAEFBJ010000010">
    <property type="protein sequence ID" value="KAG7564255.1"/>
    <property type="molecule type" value="Genomic_DNA"/>
</dbReference>
<dbReference type="GO" id="GO:0051015">
    <property type="term" value="F:actin filament binding"/>
    <property type="evidence" value="ECO:0007669"/>
    <property type="project" value="InterPro"/>
</dbReference>
<sequence>MVVLKGGLSSGYKNRMTEKGSSSNGISCTYSTQDYCLAPKRGNIERSSFWFAIGGKQNFTSKKVSSETVRDSHLVSFSLNRENLSYIKMCACFNIILHVVTWRIADWPTKYPFIPDIRFGKWILRLEVCSRIPSSLVRGESMKSGNVLNILFNPNKFMASETHDPFRIRQVLVGNFVALGSIDLVNGVKPCVQLGKIAGQMDLVNRLNTDQSVLHDKDTISSRHFCGNVFFLQITIPFFVLHEEADIVTDPEITKALYEKASTFWCLSFNGPQLFGDQSSSGNLGPRQKAAALAALTSAFNSSSGNKLSGKKIGLVVNVDCFRIAEREAKYRSKSAQRKEEDQETAVRLASTMKNSLKGRPVQTRIFEGKVPPQFFALFQHMVVLKGGLSSGYKNRMTEKGSSKKPTRWNQLKWSQARKRGNRELILLASTWGKKELHYSLARRFPPRLSLVLLFLQQSFVQRYIVLAGFLSGLSPKVPLYEITEGNEPYFFTTYFSWYSTKATCKGIPSRRRQHYYLNQSRSGNQGPRQRAAALAALTSAYYSSSGKEDLRAEALCSLTSSCCVLDEKRGSWPNKYPLFLSTTSCCHHGVESASSAMFCSFPDGEWFLLDPFFKRLYGQLEQVGTLKLQFRNSQQMILLNVCCYRNRRKQNRDLKDQAKMSKTIKLKMLRTSMNLEDTLHEILQITMPFFVVHEKQIQ</sequence>